<gene>
    <name evidence="2" type="ORF">Eint_051410</name>
</gene>
<evidence type="ECO:0000313" key="2">
    <source>
        <dbReference type="EMBL" id="ADM11588.1"/>
    </source>
</evidence>
<dbReference type="InterPro" id="IPR002478">
    <property type="entry name" value="PUA"/>
</dbReference>
<dbReference type="NCBIfam" id="TIGR00451">
    <property type="entry name" value="unchar_dom_2"/>
    <property type="match status" value="1"/>
</dbReference>
<dbReference type="SMART" id="SM00359">
    <property type="entry name" value="PUA"/>
    <property type="match status" value="1"/>
</dbReference>
<reference evidence="2 3" key="1">
    <citation type="journal article" date="2010" name="Nat. Commun.">
        <title>The complete sequence of the smallest known nuclear genome from the microsporidian Encephalitozoon intestinalis.</title>
        <authorList>
            <person name="Corradi N."/>
            <person name="Pombert J.-F."/>
            <person name="Farinelli L."/>
            <person name="Didier E.S."/>
            <person name="Keeling P.J."/>
        </authorList>
    </citation>
    <scope>NUCLEOTIDE SEQUENCE [LARGE SCALE GENOMIC DNA]</scope>
    <source>
        <strain evidence="2 3">ATCC 50506</strain>
    </source>
</reference>
<dbReference type="InterPro" id="IPR004521">
    <property type="entry name" value="Uncharacterised_CHP00451"/>
</dbReference>
<name>E0S702_ENCIT</name>
<protein>
    <submittedName>
        <fullName evidence="2">RNA-binding protein</fullName>
    </submittedName>
</protein>
<dbReference type="PROSITE" id="PS50890">
    <property type="entry name" value="PUA"/>
    <property type="match status" value="1"/>
</dbReference>
<dbReference type="SUPFAM" id="SSF88697">
    <property type="entry name" value="PUA domain-like"/>
    <property type="match status" value="1"/>
</dbReference>
<dbReference type="GeneID" id="9699269"/>
<dbReference type="Proteomes" id="UP000002313">
    <property type="component" value="Chromosome V"/>
</dbReference>
<dbReference type="Pfam" id="PF01472">
    <property type="entry name" value="PUA"/>
    <property type="match status" value="1"/>
</dbReference>
<dbReference type="Gene3D" id="3.10.400.20">
    <property type="match status" value="1"/>
</dbReference>
<dbReference type="EMBL" id="CP001946">
    <property type="protein sequence ID" value="ADM11588.1"/>
    <property type="molecule type" value="Genomic_DNA"/>
</dbReference>
<dbReference type="PANTHER" id="PTHR22798:SF0">
    <property type="entry name" value="MALIGNANT T-CELL-AMPLIFIED SEQUENCE 1"/>
    <property type="match status" value="1"/>
</dbReference>
<dbReference type="InterPro" id="IPR015947">
    <property type="entry name" value="PUA-like_sf"/>
</dbReference>
<evidence type="ECO:0000313" key="3">
    <source>
        <dbReference type="Proteomes" id="UP000002313"/>
    </source>
</evidence>
<organism evidence="2 3">
    <name type="scientific">Encephalitozoon intestinalis (strain ATCC 50506)</name>
    <name type="common">Microsporidian parasite</name>
    <name type="synonym">Septata intestinalis</name>
    <dbReference type="NCBI Taxonomy" id="876142"/>
    <lineage>
        <taxon>Eukaryota</taxon>
        <taxon>Fungi</taxon>
        <taxon>Fungi incertae sedis</taxon>
        <taxon>Microsporidia</taxon>
        <taxon>Unikaryonidae</taxon>
        <taxon>Encephalitozoon</taxon>
    </lineage>
</organism>
<reference evidence="2 3" key="2">
    <citation type="journal article" date="2012" name="Proc. Natl. Acad. Sci. U.S.A.">
        <title>Gain and loss of multiple functionally related, horizontally transferred genes in the reduced genomes of two microsporidian parasites.</title>
        <authorList>
            <person name="Pombert J.-F."/>
            <person name="Selman M."/>
            <person name="Burki F."/>
            <person name="Bardell F.T."/>
            <person name="Farinelli L."/>
            <person name="Solter L.F."/>
            <person name="Whitman D.W."/>
            <person name="Weiss L.M."/>
            <person name="Corradi N."/>
            <person name="Keeling P.J."/>
        </authorList>
    </citation>
    <scope>NUCLEOTIDE SEQUENCE [LARGE SCALE GENOMIC DNA]</scope>
    <source>
        <strain evidence="2 3">ATCC 50506</strain>
    </source>
</reference>
<dbReference type="GO" id="GO:0003723">
    <property type="term" value="F:RNA binding"/>
    <property type="evidence" value="ECO:0007669"/>
    <property type="project" value="InterPro"/>
</dbReference>
<dbReference type="OrthoDB" id="10249667at2759"/>
<accession>E0S702</accession>
<dbReference type="HOGENOM" id="CLU_090468_1_0_1"/>
<dbReference type="AlphaFoldDB" id="E0S702"/>
<sequence length="169" mass="19007">MKNLFDKLEISSSCCLGKKDKKDINRQLGREILGKTEGYMLHKCRNRASVISREGLAILFCFNKKYFPTIQYLEKHSNEEFHEVFLDDGALGPLSRGADVMIPGILKYKDLVKGDFEEGDSVVIRILGKSIVGIGEAVVSFKDMAKKGNGIGIEVYHRIGDELYNEKCL</sequence>
<keyword evidence="3" id="KW-1185">Reference proteome</keyword>
<dbReference type="PANTHER" id="PTHR22798">
    <property type="entry name" value="MCT-1 PROTEIN"/>
    <property type="match status" value="1"/>
</dbReference>
<evidence type="ECO:0000259" key="1">
    <source>
        <dbReference type="SMART" id="SM00359"/>
    </source>
</evidence>
<dbReference type="InterPro" id="IPR016437">
    <property type="entry name" value="MCT-1/Tma20"/>
</dbReference>
<dbReference type="KEGG" id="ein:Eint_051410"/>
<feature type="domain" description="PUA" evidence="1">
    <location>
        <begin position="82"/>
        <end position="160"/>
    </location>
</feature>
<dbReference type="GO" id="GO:0001731">
    <property type="term" value="P:formation of translation preinitiation complex"/>
    <property type="evidence" value="ECO:0007669"/>
    <property type="project" value="TreeGrafter"/>
</dbReference>
<dbReference type="RefSeq" id="XP_003072948.1">
    <property type="nucleotide sequence ID" value="XM_003072902.1"/>
</dbReference>
<proteinExistence type="predicted"/>
<dbReference type="VEuPathDB" id="MicrosporidiaDB:Eint_051410"/>